<gene>
    <name evidence="2" type="ORF">GCM10009775_26410</name>
</gene>
<name>A0ABN2PVI7_9MICO</name>
<evidence type="ECO:0000313" key="3">
    <source>
        <dbReference type="Proteomes" id="UP001501343"/>
    </source>
</evidence>
<organism evidence="2 3">
    <name type="scientific">Microbacterium aoyamense</name>
    <dbReference type="NCBI Taxonomy" id="344166"/>
    <lineage>
        <taxon>Bacteria</taxon>
        <taxon>Bacillati</taxon>
        <taxon>Actinomycetota</taxon>
        <taxon>Actinomycetes</taxon>
        <taxon>Micrococcales</taxon>
        <taxon>Microbacteriaceae</taxon>
        <taxon>Microbacterium</taxon>
    </lineage>
</organism>
<evidence type="ECO:0000313" key="2">
    <source>
        <dbReference type="EMBL" id="GAA1933121.1"/>
    </source>
</evidence>
<comment type="caution">
    <text evidence="2">The sequence shown here is derived from an EMBL/GenBank/DDBJ whole genome shotgun (WGS) entry which is preliminary data.</text>
</comment>
<dbReference type="Proteomes" id="UP001501343">
    <property type="component" value="Unassembled WGS sequence"/>
</dbReference>
<keyword evidence="3" id="KW-1185">Reference proteome</keyword>
<dbReference type="EMBL" id="BAAAOF010000005">
    <property type="protein sequence ID" value="GAA1933121.1"/>
    <property type="molecule type" value="Genomic_DNA"/>
</dbReference>
<sequence length="172" mass="17744">MIHRTGLHDDDAGISLVEVIIYAALSAVIATLAAFMFINTLKGQETVTAVTTATTRGQTAVQAIERAVRNAKDVSVSSDGSTITVLTTLATPCQSWRVSGGALQIAQGGGAPSWKTFAEDVELPEGSSVYFSESGDSAVSYHLAFPTDSQPVTFVGSILPRSTGGSVSASCS</sequence>
<dbReference type="RefSeq" id="WP_248147614.1">
    <property type="nucleotide sequence ID" value="NZ_BAAAOF010000005.1"/>
</dbReference>
<feature type="transmembrane region" description="Helical" evidence="1">
    <location>
        <begin position="20"/>
        <end position="38"/>
    </location>
</feature>
<proteinExistence type="predicted"/>
<keyword evidence="1" id="KW-1133">Transmembrane helix</keyword>
<evidence type="ECO:0000256" key="1">
    <source>
        <dbReference type="SAM" id="Phobius"/>
    </source>
</evidence>
<protein>
    <recommendedName>
        <fullName evidence="4">Prepilin-type N-terminal cleavage/methylation domain-containing protein</fullName>
    </recommendedName>
</protein>
<reference evidence="2 3" key="1">
    <citation type="journal article" date="2019" name="Int. J. Syst. Evol. Microbiol.">
        <title>The Global Catalogue of Microorganisms (GCM) 10K type strain sequencing project: providing services to taxonomists for standard genome sequencing and annotation.</title>
        <authorList>
            <consortium name="The Broad Institute Genomics Platform"/>
            <consortium name="The Broad Institute Genome Sequencing Center for Infectious Disease"/>
            <person name="Wu L."/>
            <person name="Ma J."/>
        </authorList>
    </citation>
    <scope>NUCLEOTIDE SEQUENCE [LARGE SCALE GENOMIC DNA]</scope>
    <source>
        <strain evidence="2 3">JCM 14900</strain>
    </source>
</reference>
<keyword evidence="1" id="KW-0472">Membrane</keyword>
<evidence type="ECO:0008006" key="4">
    <source>
        <dbReference type="Google" id="ProtNLM"/>
    </source>
</evidence>
<accession>A0ABN2PVI7</accession>
<keyword evidence="1" id="KW-0812">Transmembrane</keyword>